<dbReference type="AlphaFoldDB" id="A0A7J7M9D3"/>
<reference evidence="3 4" key="1">
    <citation type="journal article" date="2020" name="IScience">
        <title>Genome Sequencing of the Endangered Kingdonia uniflora (Circaeasteraceae, Ranunculales) Reveals Potential Mechanisms of Evolutionary Specialization.</title>
        <authorList>
            <person name="Sun Y."/>
            <person name="Deng T."/>
            <person name="Zhang A."/>
            <person name="Moore M.J."/>
            <person name="Landis J.B."/>
            <person name="Lin N."/>
            <person name="Zhang H."/>
            <person name="Zhang X."/>
            <person name="Huang J."/>
            <person name="Zhang X."/>
            <person name="Sun H."/>
            <person name="Wang H."/>
        </authorList>
    </citation>
    <scope>NUCLEOTIDE SEQUENCE [LARGE SCALE GENOMIC DNA]</scope>
    <source>
        <strain evidence="3">TB1705</strain>
        <tissue evidence="3">Leaf</tissue>
    </source>
</reference>
<evidence type="ECO:0000259" key="2">
    <source>
        <dbReference type="Pfam" id="PF26138"/>
    </source>
</evidence>
<keyword evidence="1" id="KW-0472">Membrane</keyword>
<evidence type="ECO:0000256" key="1">
    <source>
        <dbReference type="SAM" id="Phobius"/>
    </source>
</evidence>
<evidence type="ECO:0000313" key="4">
    <source>
        <dbReference type="Proteomes" id="UP000541444"/>
    </source>
</evidence>
<keyword evidence="1" id="KW-1133">Transmembrane helix</keyword>
<dbReference type="OrthoDB" id="1851308at2759"/>
<name>A0A7J7M9D3_9MAGN</name>
<sequence>MPFDIEFFLSFLQSNFSPLQAMDMETNGNEDHRNNVAVLATATIAVSIATATTYLILDNPRELYLNKVADRNDHIKRILSSEKRCRWNLCMGREPFHRLCALIKDRDLLRDTRNCNVEEQLMRFLYILVHNVHYLVLEGRYYRSLETISC</sequence>
<keyword evidence="4" id="KW-1185">Reference proteome</keyword>
<dbReference type="InterPro" id="IPR058353">
    <property type="entry name" value="DUF8040"/>
</dbReference>
<dbReference type="Proteomes" id="UP000541444">
    <property type="component" value="Unassembled WGS sequence"/>
</dbReference>
<proteinExistence type="predicted"/>
<feature type="transmembrane region" description="Helical" evidence="1">
    <location>
        <begin position="36"/>
        <end position="57"/>
    </location>
</feature>
<comment type="caution">
    <text evidence="3">The sequence shown here is derived from an EMBL/GenBank/DDBJ whole genome shotgun (WGS) entry which is preliminary data.</text>
</comment>
<accession>A0A7J7M9D3</accession>
<dbReference type="EMBL" id="JACGCM010001690">
    <property type="protein sequence ID" value="KAF6151489.1"/>
    <property type="molecule type" value="Genomic_DNA"/>
</dbReference>
<feature type="domain" description="DUF8040" evidence="2">
    <location>
        <begin position="72"/>
        <end position="149"/>
    </location>
</feature>
<keyword evidence="1" id="KW-0812">Transmembrane</keyword>
<evidence type="ECO:0000313" key="3">
    <source>
        <dbReference type="EMBL" id="KAF6151489.1"/>
    </source>
</evidence>
<gene>
    <name evidence="3" type="ORF">GIB67_016301</name>
</gene>
<protein>
    <recommendedName>
        <fullName evidence="2">DUF8040 domain-containing protein</fullName>
    </recommendedName>
</protein>
<dbReference type="Pfam" id="PF26138">
    <property type="entry name" value="DUF8040"/>
    <property type="match status" value="1"/>
</dbReference>
<organism evidence="3 4">
    <name type="scientific">Kingdonia uniflora</name>
    <dbReference type="NCBI Taxonomy" id="39325"/>
    <lineage>
        <taxon>Eukaryota</taxon>
        <taxon>Viridiplantae</taxon>
        <taxon>Streptophyta</taxon>
        <taxon>Embryophyta</taxon>
        <taxon>Tracheophyta</taxon>
        <taxon>Spermatophyta</taxon>
        <taxon>Magnoliopsida</taxon>
        <taxon>Ranunculales</taxon>
        <taxon>Circaeasteraceae</taxon>
        <taxon>Kingdonia</taxon>
    </lineage>
</organism>